<reference evidence="6" key="1">
    <citation type="submission" date="2022-11" db="UniProtKB">
        <authorList>
            <consortium name="WormBaseParasite"/>
        </authorList>
    </citation>
    <scope>IDENTIFICATION</scope>
</reference>
<sequence length="211" mass="23376">MIYDKKEEYEDLREIRASLRTKEGFFLLALLQLPVITTTALTTITKKFNHHSLKHEGSVDDDLMAKSKQQNAKIYVISLSVALLFFSSGMEGFFALGRFGAIFAATSFSNGFILLCDTTGCLVSYCVLYTLQGSTIGLYCGVALFGLFLSTVSPTTISLTEQFFDIGPIATSCLVVGAGFGEMLYPVFMGNVRFYDNDHFLMIINEKSHKN</sequence>
<dbReference type="WBParaSite" id="nRc.2.0.1.t00207-RA">
    <property type="protein sequence ID" value="nRc.2.0.1.t00207-RA"/>
    <property type="gene ID" value="nRc.2.0.1.g00207"/>
</dbReference>
<accession>A0A915HF23</accession>
<keyword evidence="5" id="KW-1185">Reference proteome</keyword>
<dbReference type="Proteomes" id="UP000887565">
    <property type="component" value="Unplaced"/>
</dbReference>
<evidence type="ECO:0000256" key="2">
    <source>
        <dbReference type="ARBA" id="ARBA00022989"/>
    </source>
</evidence>
<name>A0A915HF23_ROMCU</name>
<organism evidence="5 6">
    <name type="scientific">Romanomermis culicivorax</name>
    <name type="common">Nematode worm</name>
    <dbReference type="NCBI Taxonomy" id="13658"/>
    <lineage>
        <taxon>Eukaryota</taxon>
        <taxon>Metazoa</taxon>
        <taxon>Ecdysozoa</taxon>
        <taxon>Nematoda</taxon>
        <taxon>Enoplea</taxon>
        <taxon>Dorylaimia</taxon>
        <taxon>Mermithida</taxon>
        <taxon>Mermithoidea</taxon>
        <taxon>Mermithidae</taxon>
        <taxon>Romanomermis</taxon>
    </lineage>
</organism>
<protein>
    <submittedName>
        <fullName evidence="6">Uncharacterized protein</fullName>
    </submittedName>
</protein>
<feature type="transmembrane region" description="Helical" evidence="4">
    <location>
        <begin position="102"/>
        <end position="129"/>
    </location>
</feature>
<feature type="transmembrane region" description="Helical" evidence="4">
    <location>
        <begin position="136"/>
        <end position="157"/>
    </location>
</feature>
<evidence type="ECO:0000256" key="4">
    <source>
        <dbReference type="SAM" id="Phobius"/>
    </source>
</evidence>
<evidence type="ECO:0000313" key="5">
    <source>
        <dbReference type="Proteomes" id="UP000887565"/>
    </source>
</evidence>
<dbReference type="PANTHER" id="PTHR23121">
    <property type="entry name" value="SODIUM-DEPENDENT GLUCOSE TRANSPORTER 1"/>
    <property type="match status" value="1"/>
</dbReference>
<keyword evidence="1 4" id="KW-0812">Transmembrane</keyword>
<evidence type="ECO:0000256" key="3">
    <source>
        <dbReference type="ARBA" id="ARBA00023136"/>
    </source>
</evidence>
<evidence type="ECO:0000256" key="1">
    <source>
        <dbReference type="ARBA" id="ARBA00022692"/>
    </source>
</evidence>
<feature type="transmembrane region" description="Helical" evidence="4">
    <location>
        <begin position="74"/>
        <end position="96"/>
    </location>
</feature>
<keyword evidence="2 4" id="KW-1133">Transmembrane helix</keyword>
<keyword evidence="3 4" id="KW-0472">Membrane</keyword>
<dbReference type="AlphaFoldDB" id="A0A915HF23"/>
<dbReference type="PANTHER" id="PTHR23121:SF10">
    <property type="entry name" value="MAJOR FACILITATOR SUPERFAMILY DOMAIN-CONTAINING PROTEIN 4A"/>
    <property type="match status" value="1"/>
</dbReference>
<proteinExistence type="predicted"/>
<evidence type="ECO:0000313" key="6">
    <source>
        <dbReference type="WBParaSite" id="nRc.2.0.1.t00207-RA"/>
    </source>
</evidence>
<feature type="transmembrane region" description="Helical" evidence="4">
    <location>
        <begin position="169"/>
        <end position="188"/>
    </location>
</feature>